<accession>A0ABT8RBU2</accession>
<keyword evidence="2" id="KW-0808">Transferase</keyword>
<dbReference type="RefSeq" id="WP_302040339.1">
    <property type="nucleotide sequence ID" value="NZ_JAUKPO010000020.1"/>
</dbReference>
<keyword evidence="6" id="KW-1185">Reference proteome</keyword>
<proteinExistence type="predicted"/>
<dbReference type="SUPFAM" id="SSF53335">
    <property type="entry name" value="S-adenosyl-L-methionine-dependent methyltransferases"/>
    <property type="match status" value="1"/>
</dbReference>
<evidence type="ECO:0000256" key="1">
    <source>
        <dbReference type="ARBA" id="ARBA00022603"/>
    </source>
</evidence>
<keyword evidence="3" id="KW-0949">S-adenosyl-L-methionine</keyword>
<reference evidence="5" key="1">
    <citation type="submission" date="2023-07" db="EMBL/GenBank/DDBJ databases">
        <title>The genome sequence of Rhodocytophaga aerolata KACC 12507.</title>
        <authorList>
            <person name="Zhang X."/>
        </authorList>
    </citation>
    <scope>NUCLEOTIDE SEQUENCE</scope>
    <source>
        <strain evidence="5">KACC 12507</strain>
    </source>
</reference>
<dbReference type="Proteomes" id="UP001168528">
    <property type="component" value="Unassembled WGS sequence"/>
</dbReference>
<dbReference type="InterPro" id="IPR012327">
    <property type="entry name" value="MeTrfase_D12"/>
</dbReference>
<dbReference type="EMBL" id="JAUKPO010000020">
    <property type="protein sequence ID" value="MDO1449535.1"/>
    <property type="molecule type" value="Genomic_DNA"/>
</dbReference>
<gene>
    <name evidence="5" type="ORF">Q0590_24880</name>
</gene>
<keyword evidence="1" id="KW-0489">Methyltransferase</keyword>
<dbReference type="InterPro" id="IPR029063">
    <property type="entry name" value="SAM-dependent_MTases_sf"/>
</dbReference>
<dbReference type="PANTHER" id="PTHR30481">
    <property type="entry name" value="DNA ADENINE METHYLASE"/>
    <property type="match status" value="1"/>
</dbReference>
<evidence type="ECO:0000313" key="6">
    <source>
        <dbReference type="Proteomes" id="UP001168528"/>
    </source>
</evidence>
<dbReference type="Gene3D" id="3.40.50.150">
    <property type="entry name" value="Vaccinia Virus protein VP39"/>
    <property type="match status" value="1"/>
</dbReference>
<evidence type="ECO:0000256" key="3">
    <source>
        <dbReference type="ARBA" id="ARBA00022691"/>
    </source>
</evidence>
<feature type="region of interest" description="Disordered" evidence="4">
    <location>
        <begin position="249"/>
        <end position="268"/>
    </location>
</feature>
<evidence type="ECO:0000313" key="5">
    <source>
        <dbReference type="EMBL" id="MDO1449535.1"/>
    </source>
</evidence>
<name>A0ABT8RBU2_9BACT</name>
<evidence type="ECO:0000256" key="2">
    <source>
        <dbReference type="ARBA" id="ARBA00022679"/>
    </source>
</evidence>
<sequence length="268" mass="31483">MIKKIIPAKVEGLSHFKGGSKNYFQPVINLIRPHDTLIVPFLGNCAVVQNIKACKRTIGNDIDYEVIHKWKQMNFDWIELWNADYMEFLQALDFTTLGRVVLYVDPPMPPMIKSSDRPKYRYEVSEQGHEQLLDYLCSLPTGIDIVVTCHANRLYQRKLSHFGRTMFTYYAGKRQIEEWLWCNYDLNVSSLHDYNYVGDTADERYLIKVKADRLTERLLKEGPLQAQAILSRMKENIIRSNTERIEQETHTIESGRQWYENREQPSSL</sequence>
<evidence type="ECO:0000256" key="4">
    <source>
        <dbReference type="SAM" id="MobiDB-lite"/>
    </source>
</evidence>
<evidence type="ECO:0008006" key="7">
    <source>
        <dbReference type="Google" id="ProtNLM"/>
    </source>
</evidence>
<organism evidence="5 6">
    <name type="scientific">Rhodocytophaga aerolata</name>
    <dbReference type="NCBI Taxonomy" id="455078"/>
    <lineage>
        <taxon>Bacteria</taxon>
        <taxon>Pseudomonadati</taxon>
        <taxon>Bacteroidota</taxon>
        <taxon>Cytophagia</taxon>
        <taxon>Cytophagales</taxon>
        <taxon>Rhodocytophagaceae</taxon>
        <taxon>Rhodocytophaga</taxon>
    </lineage>
</organism>
<protein>
    <recommendedName>
        <fullName evidence="7">DNA adenine methylase</fullName>
    </recommendedName>
</protein>
<comment type="caution">
    <text evidence="5">The sequence shown here is derived from an EMBL/GenBank/DDBJ whole genome shotgun (WGS) entry which is preliminary data.</text>
</comment>